<dbReference type="InterPro" id="IPR012836">
    <property type="entry name" value="FlgF"/>
</dbReference>
<protein>
    <recommendedName>
        <fullName evidence="4">Flagellar basal-body rod protein FlgF</fullName>
    </recommendedName>
</protein>
<dbReference type="NCBIfam" id="TIGR03506">
    <property type="entry name" value="FlgEFG_subfam"/>
    <property type="match status" value="1"/>
</dbReference>
<feature type="domain" description="Flagellar hook protein FlgE/F/G-like D1" evidence="7">
    <location>
        <begin position="82"/>
        <end position="148"/>
    </location>
</feature>
<evidence type="ECO:0000256" key="2">
    <source>
        <dbReference type="ARBA" id="ARBA00009677"/>
    </source>
</evidence>
<dbReference type="Pfam" id="PF06429">
    <property type="entry name" value="Flg_bbr_C"/>
    <property type="match status" value="1"/>
</dbReference>
<name>A0A159YZZ2_9RHOB</name>
<evidence type="ECO:0000259" key="5">
    <source>
        <dbReference type="Pfam" id="PF00460"/>
    </source>
</evidence>
<dbReference type="InterPro" id="IPR001444">
    <property type="entry name" value="Flag_bb_rod_N"/>
</dbReference>
<comment type="similarity">
    <text evidence="2 4">Belongs to the flagella basal body rod proteins family.</text>
</comment>
<keyword evidence="3 4" id="KW-0975">Bacterial flagellum</keyword>
<organism evidence="8 9">
    <name type="scientific">Frigidibacter mobilis</name>
    <dbReference type="NCBI Taxonomy" id="1335048"/>
    <lineage>
        <taxon>Bacteria</taxon>
        <taxon>Pseudomonadati</taxon>
        <taxon>Pseudomonadota</taxon>
        <taxon>Alphaproteobacteria</taxon>
        <taxon>Rhodobacterales</taxon>
        <taxon>Paracoccaceae</taxon>
        <taxon>Frigidibacter</taxon>
    </lineage>
</organism>
<dbReference type="OrthoDB" id="9804559at2"/>
<evidence type="ECO:0000313" key="9">
    <source>
        <dbReference type="Proteomes" id="UP000076128"/>
    </source>
</evidence>
<dbReference type="InterPro" id="IPR020013">
    <property type="entry name" value="Flagellar_FlgE/F/G"/>
</dbReference>
<dbReference type="PANTHER" id="PTHR30435:SF19">
    <property type="entry name" value="FLAGELLAR BASAL-BODY ROD PROTEIN FLGG"/>
    <property type="match status" value="1"/>
</dbReference>
<sequence>MDNAGYTTLNRQSGLLAEMQAVANNIANLSTTGFRKEGVIFAEHVVALEGDEPSLSMAHASARIVDLQQGPLTKTGGSFDFAIEGEGFFLIETPEGNQLTRAGSFTPSAEGELVTPDGHRLLDAGAAPVFVPPGVGAVALAADGTLSADGRPVAQIGVFVPADPNGLRHRGGTRFAAEAGVEPLEDAVILQGYVENSNVNPVKEIARMIEVQRAYELGQTFLDREDERIRGVISALSR</sequence>
<reference evidence="8 9" key="1">
    <citation type="submission" date="2015-09" db="EMBL/GenBank/DDBJ databases">
        <title>Complete genome sequence of Defluviimonas alba cai42t isolated from an oilfield in Xinjiang.</title>
        <authorList>
            <person name="Geng S."/>
            <person name="Pan X."/>
            <person name="Wu X."/>
        </authorList>
    </citation>
    <scope>NUCLEOTIDE SEQUENCE [LARGE SCALE GENOMIC DNA]</scope>
    <source>
        <strain evidence="9">cai42</strain>
    </source>
</reference>
<dbReference type="AlphaFoldDB" id="A0A159YZZ2"/>
<evidence type="ECO:0000256" key="3">
    <source>
        <dbReference type="ARBA" id="ARBA00023143"/>
    </source>
</evidence>
<dbReference type="Pfam" id="PF00460">
    <property type="entry name" value="Flg_bb_rod"/>
    <property type="match status" value="1"/>
</dbReference>
<evidence type="ECO:0000256" key="1">
    <source>
        <dbReference type="ARBA" id="ARBA00004117"/>
    </source>
</evidence>
<dbReference type="NCBIfam" id="TIGR02490">
    <property type="entry name" value="flgF"/>
    <property type="match status" value="1"/>
</dbReference>
<evidence type="ECO:0000256" key="4">
    <source>
        <dbReference type="RuleBase" id="RU362116"/>
    </source>
</evidence>
<dbReference type="Proteomes" id="UP000076128">
    <property type="component" value="Chromosome"/>
</dbReference>
<evidence type="ECO:0000259" key="7">
    <source>
        <dbReference type="Pfam" id="PF22692"/>
    </source>
</evidence>
<dbReference type="InterPro" id="IPR010930">
    <property type="entry name" value="Flg_bb/hook_C_dom"/>
</dbReference>
<gene>
    <name evidence="8" type="ORF">AKL17_0788</name>
</gene>
<dbReference type="Pfam" id="PF22692">
    <property type="entry name" value="LlgE_F_G_D1"/>
    <property type="match status" value="1"/>
</dbReference>
<comment type="subcellular location">
    <subcellularLocation>
        <location evidence="1 4">Bacterial flagellum basal body</location>
    </subcellularLocation>
</comment>
<keyword evidence="8" id="KW-0969">Cilium</keyword>
<accession>A0A159YZZ2</accession>
<dbReference type="RefSeq" id="WP_066809861.1">
    <property type="nucleotide sequence ID" value="NZ_CP012661.1"/>
</dbReference>
<feature type="domain" description="Flagellar basal body rod protein N-terminal" evidence="5">
    <location>
        <begin position="7"/>
        <end position="35"/>
    </location>
</feature>
<feature type="domain" description="Flagellar basal-body/hook protein C-terminal" evidence="6">
    <location>
        <begin position="191"/>
        <end position="229"/>
    </location>
</feature>
<dbReference type="InterPro" id="IPR037925">
    <property type="entry name" value="FlgE/F/G-like"/>
</dbReference>
<dbReference type="PANTHER" id="PTHR30435">
    <property type="entry name" value="FLAGELLAR PROTEIN"/>
    <property type="match status" value="1"/>
</dbReference>
<dbReference type="SUPFAM" id="SSF117143">
    <property type="entry name" value="Flagellar hook protein flgE"/>
    <property type="match status" value="1"/>
</dbReference>
<dbReference type="PATRIC" id="fig|1335048.3.peg.817"/>
<dbReference type="KEGG" id="daa:AKL17_0788"/>
<keyword evidence="9" id="KW-1185">Reference proteome</keyword>
<dbReference type="STRING" id="1335048.AKL17_0788"/>
<dbReference type="PROSITE" id="PS00588">
    <property type="entry name" value="FLAGELLA_BB_ROD"/>
    <property type="match status" value="1"/>
</dbReference>
<proteinExistence type="inferred from homology"/>
<keyword evidence="8" id="KW-0282">Flagellum</keyword>
<keyword evidence="8" id="KW-0966">Cell projection</keyword>
<dbReference type="GO" id="GO:0071978">
    <property type="term" value="P:bacterial-type flagellum-dependent swarming motility"/>
    <property type="evidence" value="ECO:0007669"/>
    <property type="project" value="TreeGrafter"/>
</dbReference>
<dbReference type="InterPro" id="IPR019776">
    <property type="entry name" value="Flagellar_basal_body_rod_CS"/>
</dbReference>
<comment type="subunit">
    <text evidence="4">The basal body constitutes a major portion of the flagellar organelle and consists of five rings (E,L,P,S, and M) mounted on a central rod. The rod consists of about 26 subunits of FlgG in the distal portion, and FlgB, FlgC and FlgF are thought to build up the proximal portion of the rod with about 6 subunits each.</text>
</comment>
<evidence type="ECO:0000259" key="6">
    <source>
        <dbReference type="Pfam" id="PF06429"/>
    </source>
</evidence>
<dbReference type="NCBIfam" id="NF009332">
    <property type="entry name" value="PRK12690.1"/>
    <property type="match status" value="1"/>
</dbReference>
<dbReference type="InterPro" id="IPR053967">
    <property type="entry name" value="LlgE_F_G-like_D1"/>
</dbReference>
<dbReference type="GO" id="GO:0030694">
    <property type="term" value="C:bacterial-type flagellum basal body, rod"/>
    <property type="evidence" value="ECO:0007669"/>
    <property type="project" value="UniProtKB-UniRule"/>
</dbReference>
<evidence type="ECO:0000313" key="8">
    <source>
        <dbReference type="EMBL" id="AMY68047.1"/>
    </source>
</evidence>
<dbReference type="EMBL" id="CP012661">
    <property type="protein sequence ID" value="AMY68047.1"/>
    <property type="molecule type" value="Genomic_DNA"/>
</dbReference>